<gene>
    <name evidence="1" type="ORF">NPIL_585041</name>
</gene>
<dbReference type="EMBL" id="BMAW01128110">
    <property type="protein sequence ID" value="GFU24045.1"/>
    <property type="molecule type" value="Genomic_DNA"/>
</dbReference>
<reference evidence="1" key="1">
    <citation type="submission" date="2020-08" db="EMBL/GenBank/DDBJ databases">
        <title>Multicomponent nature underlies the extraordinary mechanical properties of spider dragline silk.</title>
        <authorList>
            <person name="Kono N."/>
            <person name="Nakamura H."/>
            <person name="Mori M."/>
            <person name="Yoshida Y."/>
            <person name="Ohtoshi R."/>
            <person name="Malay A.D."/>
            <person name="Moran D.A.P."/>
            <person name="Tomita M."/>
            <person name="Numata K."/>
            <person name="Arakawa K."/>
        </authorList>
    </citation>
    <scope>NUCLEOTIDE SEQUENCE</scope>
</reference>
<organism evidence="1 2">
    <name type="scientific">Nephila pilipes</name>
    <name type="common">Giant wood spider</name>
    <name type="synonym">Nephila maculata</name>
    <dbReference type="NCBI Taxonomy" id="299642"/>
    <lineage>
        <taxon>Eukaryota</taxon>
        <taxon>Metazoa</taxon>
        <taxon>Ecdysozoa</taxon>
        <taxon>Arthropoda</taxon>
        <taxon>Chelicerata</taxon>
        <taxon>Arachnida</taxon>
        <taxon>Araneae</taxon>
        <taxon>Araneomorphae</taxon>
        <taxon>Entelegynae</taxon>
        <taxon>Araneoidea</taxon>
        <taxon>Nephilidae</taxon>
        <taxon>Nephila</taxon>
    </lineage>
</organism>
<protein>
    <submittedName>
        <fullName evidence="1">Uncharacterized protein</fullName>
    </submittedName>
</protein>
<dbReference type="Proteomes" id="UP000887013">
    <property type="component" value="Unassembled WGS sequence"/>
</dbReference>
<proteinExistence type="predicted"/>
<comment type="caution">
    <text evidence="1">The sequence shown here is derived from an EMBL/GenBank/DDBJ whole genome shotgun (WGS) entry which is preliminary data.</text>
</comment>
<name>A0A8X6QII4_NEPPI</name>
<evidence type="ECO:0000313" key="1">
    <source>
        <dbReference type="EMBL" id="GFU24045.1"/>
    </source>
</evidence>
<keyword evidence="2" id="KW-1185">Reference proteome</keyword>
<evidence type="ECO:0000313" key="2">
    <source>
        <dbReference type="Proteomes" id="UP000887013"/>
    </source>
</evidence>
<sequence>MESSLLYLQKTFHTAAFERAQPSSVSGCFRKRGITLSEMLDGTGLCPFIVEYSDSLNLETHLSKDEVTEIQKETLESNKDTAILIV</sequence>
<accession>A0A8X6QII4</accession>
<dbReference type="AlphaFoldDB" id="A0A8X6QII4"/>